<dbReference type="SUPFAM" id="SSF53474">
    <property type="entry name" value="alpha/beta-Hydrolases"/>
    <property type="match status" value="1"/>
</dbReference>
<keyword evidence="3" id="KW-1185">Reference proteome</keyword>
<dbReference type="GO" id="GO:0016787">
    <property type="term" value="F:hydrolase activity"/>
    <property type="evidence" value="ECO:0007669"/>
    <property type="project" value="UniProtKB-KW"/>
</dbReference>
<evidence type="ECO:0000313" key="3">
    <source>
        <dbReference type="Proteomes" id="UP000217448"/>
    </source>
</evidence>
<gene>
    <name evidence="2" type="ORF">CLG85_009165</name>
</gene>
<dbReference type="Gene3D" id="3.40.50.1820">
    <property type="entry name" value="alpha/beta hydrolase"/>
    <property type="match status" value="1"/>
</dbReference>
<dbReference type="InterPro" id="IPR013094">
    <property type="entry name" value="AB_hydrolase_3"/>
</dbReference>
<organism evidence="2 3">
    <name type="scientific">Alloyangia mangrovi</name>
    <dbReference type="NCBI Taxonomy" id="1779329"/>
    <lineage>
        <taxon>Bacteria</taxon>
        <taxon>Pseudomonadati</taxon>
        <taxon>Pseudomonadota</taxon>
        <taxon>Alphaproteobacteria</taxon>
        <taxon>Rhodobacterales</taxon>
        <taxon>Roseobacteraceae</taxon>
        <taxon>Alloyangia</taxon>
    </lineage>
</organism>
<comment type="caution">
    <text evidence="2">The sequence shown here is derived from an EMBL/GenBank/DDBJ whole genome shotgun (WGS) entry which is preliminary data.</text>
</comment>
<accession>A0ABT2KJE9</accession>
<reference evidence="3" key="1">
    <citation type="submission" date="2023-07" db="EMBL/GenBank/DDBJ databases">
        <title>Yangia mangrovi SAOS 153D genome.</title>
        <authorList>
            <person name="Verma A."/>
            <person name="Pal Y."/>
            <person name="Sundharam S."/>
            <person name="Bisht B."/>
            <person name="Srinivasan K."/>
        </authorList>
    </citation>
    <scope>NUCLEOTIDE SEQUENCE [LARGE SCALE GENOMIC DNA]</scope>
    <source>
        <strain evidence="3">SAOS 153D</strain>
    </source>
</reference>
<sequence>MSTSEMTEGDRGALAESLRRNPTLVFENTPEKQALLDRVTVSELAIPTRHGDCRAMLVVPPGADENAPLFINFHGGGFVRGYEVRDTIFCADIALRTGAKVLDVDYRLAPEHRFPVAFEECYDLCAWAFANGAILGIDAGRIAIGGHSAGGNLTAAITLRANQTGDFVPVLQVLDYPFLDAATDPADKTPGLEDEVLPYERMRAFNKLILRSPEDALNPYLSVVRADPADLPGMPPAVVLVAAKDPLAGEALRYAQMLVEAGVDVRLRKFLNSRHGFVTNGLEEAADARSLIVAALTGAFRPAG</sequence>
<dbReference type="Pfam" id="PF07859">
    <property type="entry name" value="Abhydrolase_3"/>
    <property type="match status" value="1"/>
</dbReference>
<dbReference type="PANTHER" id="PTHR23025">
    <property type="entry name" value="TRIACYLGLYCEROL LIPASE"/>
    <property type="match status" value="1"/>
</dbReference>
<evidence type="ECO:0000259" key="1">
    <source>
        <dbReference type="Pfam" id="PF07859"/>
    </source>
</evidence>
<proteinExistence type="predicted"/>
<dbReference type="Proteomes" id="UP000217448">
    <property type="component" value="Unassembled WGS sequence"/>
</dbReference>
<feature type="domain" description="Alpha/beta hydrolase fold-3" evidence="1">
    <location>
        <begin position="71"/>
        <end position="278"/>
    </location>
</feature>
<dbReference type="PANTHER" id="PTHR23025:SF4">
    <property type="entry name" value="ALPHA_BETA HYDROLASE FOLD-3 DOMAIN-CONTAINING PROTEIN"/>
    <property type="match status" value="1"/>
</dbReference>
<dbReference type="RefSeq" id="WP_141244711.1">
    <property type="nucleotide sequence ID" value="NZ_NTHN02000013.1"/>
</dbReference>
<protein>
    <submittedName>
        <fullName evidence="2">Alpha/beta hydrolase</fullName>
    </submittedName>
</protein>
<name>A0ABT2KJE9_9RHOB</name>
<dbReference type="EMBL" id="NTHN02000013">
    <property type="protein sequence ID" value="MCT4370480.1"/>
    <property type="molecule type" value="Genomic_DNA"/>
</dbReference>
<keyword evidence="2" id="KW-0378">Hydrolase</keyword>
<evidence type="ECO:0000313" key="2">
    <source>
        <dbReference type="EMBL" id="MCT4370480.1"/>
    </source>
</evidence>
<dbReference type="InterPro" id="IPR029058">
    <property type="entry name" value="AB_hydrolase_fold"/>
</dbReference>